<evidence type="ECO:0000256" key="15">
    <source>
        <dbReference type="ARBA" id="ARBA00022884"/>
    </source>
</evidence>
<dbReference type="GO" id="GO:0005829">
    <property type="term" value="C:cytosol"/>
    <property type="evidence" value="ECO:0007669"/>
    <property type="project" value="UniProtKB-ARBA"/>
</dbReference>
<dbReference type="GeneID" id="103813373"/>
<evidence type="ECO:0000256" key="22">
    <source>
        <dbReference type="ARBA" id="ARBA00077837"/>
    </source>
</evidence>
<gene>
    <name evidence="32" type="primary">CNOT4</name>
</gene>
<evidence type="ECO:0000259" key="30">
    <source>
        <dbReference type="PROSITE" id="PS50102"/>
    </source>
</evidence>
<dbReference type="CDD" id="cd12438">
    <property type="entry name" value="RRM_CNOT4"/>
    <property type="match status" value="1"/>
</dbReference>
<dbReference type="InterPro" id="IPR039780">
    <property type="entry name" value="Mot2"/>
</dbReference>
<evidence type="ECO:0000256" key="5">
    <source>
        <dbReference type="ARBA" id="ARBA00012483"/>
    </source>
</evidence>
<comment type="catalytic activity">
    <reaction evidence="1">
        <text>S-ubiquitinyl-[E2 ubiquitin-conjugating enzyme]-L-cysteine + [acceptor protein]-L-lysine = [E2 ubiquitin-conjugating enzyme]-L-cysteine + N(6)-ubiquitinyl-[acceptor protein]-L-lysine.</text>
        <dbReference type="EC" id="2.3.2.27"/>
    </reaction>
</comment>
<accession>A0A8C9MUI7</accession>
<feature type="region of interest" description="Disordered" evidence="28">
    <location>
        <begin position="473"/>
        <end position="505"/>
    </location>
</feature>
<keyword evidence="16 27" id="KW-0175">Coiled coil</keyword>
<dbReference type="InterPro" id="IPR035979">
    <property type="entry name" value="RBD_domain_sf"/>
</dbReference>
<dbReference type="Ensembl" id="ENSSCAT00000009917.1">
    <property type="protein sequence ID" value="ENSSCAP00000008803.1"/>
    <property type="gene ID" value="ENSSCAG00000006689.1"/>
</dbReference>
<feature type="domain" description="RING-type" evidence="29">
    <location>
        <begin position="14"/>
        <end position="57"/>
    </location>
</feature>
<dbReference type="CDD" id="cd16618">
    <property type="entry name" value="mRING-HC-C4C4_CNOT4"/>
    <property type="match status" value="1"/>
</dbReference>
<dbReference type="GO" id="GO:0003723">
    <property type="term" value="F:RNA binding"/>
    <property type="evidence" value="ECO:0007669"/>
    <property type="project" value="UniProtKB-UniRule"/>
</dbReference>
<feature type="domain" description="RRM" evidence="30">
    <location>
        <begin position="109"/>
        <end position="193"/>
    </location>
</feature>
<evidence type="ECO:0000256" key="26">
    <source>
        <dbReference type="PROSITE-ProRule" id="PRU00723"/>
    </source>
</evidence>
<evidence type="ECO:0000256" key="9">
    <source>
        <dbReference type="ARBA" id="ARBA00022679"/>
    </source>
</evidence>
<evidence type="ECO:0000256" key="1">
    <source>
        <dbReference type="ARBA" id="ARBA00000900"/>
    </source>
</evidence>
<feature type="compositionally biased region" description="Pro residues" evidence="28">
    <location>
        <begin position="652"/>
        <end position="667"/>
    </location>
</feature>
<evidence type="ECO:0000256" key="7">
    <source>
        <dbReference type="ARBA" id="ARBA00022490"/>
    </source>
</evidence>
<comment type="subunit">
    <text evidence="19">Interacts with CNOT1 via its C-terminus but does not stably associate with the CCR4-NOT complex. Interacts (via RING domain) with UBE2D2. Interacts with ABCE1, PINK1 and PELO.</text>
</comment>
<comment type="pathway">
    <text evidence="4">Protein modification; protein ubiquitination.</text>
</comment>
<evidence type="ECO:0000256" key="2">
    <source>
        <dbReference type="ARBA" id="ARBA00004123"/>
    </source>
</evidence>
<feature type="domain" description="C3H1-type" evidence="31">
    <location>
        <begin position="190"/>
        <end position="217"/>
    </location>
</feature>
<keyword evidence="13 26" id="KW-0862">Zinc</keyword>
<evidence type="ECO:0000256" key="23">
    <source>
        <dbReference type="ARBA" id="ARBA00083547"/>
    </source>
</evidence>
<evidence type="ECO:0000256" key="8">
    <source>
        <dbReference type="ARBA" id="ARBA00022553"/>
    </source>
</evidence>
<evidence type="ECO:0000256" key="18">
    <source>
        <dbReference type="ARBA" id="ARBA00057081"/>
    </source>
</evidence>
<feature type="compositionally biased region" description="Polar residues" evidence="28">
    <location>
        <begin position="474"/>
        <end position="495"/>
    </location>
</feature>
<evidence type="ECO:0000256" key="25">
    <source>
        <dbReference type="PROSITE-ProRule" id="PRU00176"/>
    </source>
</evidence>
<dbReference type="Gene3D" id="3.30.70.330">
    <property type="match status" value="1"/>
</dbReference>
<dbReference type="InterPro" id="IPR000504">
    <property type="entry name" value="RRM_dom"/>
</dbReference>
<keyword evidence="6" id="KW-0488">Methylation</keyword>
<name>A0A8C9MUI7_SERCA</name>
<dbReference type="GO" id="GO:0016567">
    <property type="term" value="P:protein ubiquitination"/>
    <property type="evidence" value="ECO:0007669"/>
    <property type="project" value="TreeGrafter"/>
</dbReference>
<evidence type="ECO:0000256" key="17">
    <source>
        <dbReference type="ARBA" id="ARBA00023242"/>
    </source>
</evidence>
<keyword evidence="12" id="KW-0833">Ubl conjugation pathway</keyword>
<evidence type="ECO:0000256" key="27">
    <source>
        <dbReference type="SAM" id="Coils"/>
    </source>
</evidence>
<dbReference type="PANTHER" id="PTHR12603:SF0">
    <property type="entry name" value="CCR4-NOT TRANSCRIPTION COMPLEX SUBUNIT 4"/>
    <property type="match status" value="1"/>
</dbReference>
<dbReference type="Pfam" id="PF14570">
    <property type="entry name" value="zf-RING_4"/>
    <property type="match status" value="1"/>
</dbReference>
<dbReference type="RefSeq" id="XP_050842420.1">
    <property type="nucleotide sequence ID" value="XM_050986463.1"/>
</dbReference>
<dbReference type="GeneTree" id="ENSGT00390000000068"/>
<feature type="zinc finger region" description="C3H1-type" evidence="26">
    <location>
        <begin position="190"/>
        <end position="217"/>
    </location>
</feature>
<dbReference type="SUPFAM" id="SSF54928">
    <property type="entry name" value="RNA-binding domain, RBD"/>
    <property type="match status" value="1"/>
</dbReference>
<keyword evidence="14" id="KW-0832">Ubl conjugation</keyword>
<evidence type="ECO:0000256" key="21">
    <source>
        <dbReference type="ARBA" id="ARBA00075062"/>
    </source>
</evidence>
<evidence type="ECO:0000256" key="28">
    <source>
        <dbReference type="SAM" id="MobiDB-lite"/>
    </source>
</evidence>
<dbReference type="PROSITE" id="PS50102">
    <property type="entry name" value="RRM"/>
    <property type="match status" value="1"/>
</dbReference>
<evidence type="ECO:0000256" key="19">
    <source>
        <dbReference type="ARBA" id="ARBA00062432"/>
    </source>
</evidence>
<evidence type="ECO:0000256" key="10">
    <source>
        <dbReference type="ARBA" id="ARBA00022723"/>
    </source>
</evidence>
<evidence type="ECO:0000256" key="24">
    <source>
        <dbReference type="ARBA" id="ARBA00083942"/>
    </source>
</evidence>
<evidence type="ECO:0000256" key="20">
    <source>
        <dbReference type="ARBA" id="ARBA00071435"/>
    </source>
</evidence>
<evidence type="ECO:0000256" key="3">
    <source>
        <dbReference type="ARBA" id="ARBA00004496"/>
    </source>
</evidence>
<dbReference type="FunFam" id="3.30.40.10:FF:000006">
    <property type="entry name" value="CCR4-NOT transcription complex subunit 4"/>
    <property type="match status" value="1"/>
</dbReference>
<dbReference type="Gene3D" id="3.30.40.10">
    <property type="entry name" value="Zinc/RING finger domain, C3HC4 (zinc finger)"/>
    <property type="match status" value="1"/>
</dbReference>
<dbReference type="InterPro" id="IPR003954">
    <property type="entry name" value="RRM_euk-type"/>
</dbReference>
<evidence type="ECO:0000259" key="29">
    <source>
        <dbReference type="PROSITE" id="PS50089"/>
    </source>
</evidence>
<keyword evidence="8" id="KW-0597">Phosphoprotein</keyword>
<keyword evidence="33" id="KW-1185">Reference proteome</keyword>
<sequence length="691" mass="76014">MSRSPDAKEDPVECPLCMEPLEIDDINFFPCTCGYQICRFCWHRIRTDENGLCPACRKPYPEDPAVYKPLSQEELQRIKNEKKQKQNERKQKISENRKHLASVRVVQKNLVFVVGLSQRLADPEVLKRPEYFGKFGKIHKVVINNSTSYAGSQGPSASAYVTYIRSEDALRAIQCVNNVVVDGRTLKASLGTTKYCSYFLKNMQCPKPDCMYLHELGDEAASFTKEEMQAGKHQEYEQKLLQELYKLNPNFLQLSTGTVDKNKNKVTALQRPNSNNKDAWPSLQSSSKSANGLTMEHRKTPPILENGTDPEHITPDGADSDFGPIDKPSDSLSIGNGDSSQQITNSDTPSPPPGLTKPNPVIPISSSNHSARSPFEGAVTESQSLFSDNFRHPNPIPSGLPPFPSSPQTSSDWPTAPEPQSLFTSETIPVSSSTDWQAAFGFGSSKQQEDDLGFDPFDITRKALADLIEKELSVQDQPSLSPTSLQNPAPHTTTAKGPGSGFLHPAAPTNANSLSSTFPVMPQRFPQFQQHRAVYNSFSFPGQAARYPWMAFPRNSIMHLNHTANPTSNSNFLDLNLPPQHSTGLGGIPISGIPASTGNSLDTLQDDNPPHWLKSLQALTEVDGPSAAPSQTHHSNPFGTQIPLHRASWNPYSPPSNPTSFHSPPPGFQTAFRPPSKTPTDLLQSSALDRH</sequence>
<dbReference type="InterPro" id="IPR001841">
    <property type="entry name" value="Znf_RING"/>
</dbReference>
<feature type="region of interest" description="Disordered" evidence="28">
    <location>
        <begin position="267"/>
        <end position="419"/>
    </location>
</feature>
<dbReference type="PANTHER" id="PTHR12603">
    <property type="entry name" value="CCR4-NOT TRANSCRIPTION COMPLEX RELATED"/>
    <property type="match status" value="1"/>
</dbReference>
<dbReference type="InterPro" id="IPR039515">
    <property type="entry name" value="NOT4_mRING-HC-C4C4"/>
</dbReference>
<dbReference type="InterPro" id="IPR012677">
    <property type="entry name" value="Nucleotide-bd_a/b_plait_sf"/>
</dbReference>
<dbReference type="GO" id="GO:0008270">
    <property type="term" value="F:zinc ion binding"/>
    <property type="evidence" value="ECO:0007669"/>
    <property type="project" value="UniProtKB-KW"/>
</dbReference>
<dbReference type="PROSITE" id="PS50089">
    <property type="entry name" value="ZF_RING_2"/>
    <property type="match status" value="1"/>
</dbReference>
<evidence type="ECO:0000256" key="14">
    <source>
        <dbReference type="ARBA" id="ARBA00022843"/>
    </source>
</evidence>
<dbReference type="Pfam" id="PF00076">
    <property type="entry name" value="RRM_1"/>
    <property type="match status" value="1"/>
</dbReference>
<dbReference type="SUPFAM" id="SSF57850">
    <property type="entry name" value="RING/U-box"/>
    <property type="match status" value="1"/>
</dbReference>
<feature type="compositionally biased region" description="Polar residues" evidence="28">
    <location>
        <begin position="678"/>
        <end position="691"/>
    </location>
</feature>
<dbReference type="InterPro" id="IPR034261">
    <property type="entry name" value="CNOT4_RRM"/>
</dbReference>
<dbReference type="CTD" id="4850"/>
<evidence type="ECO:0000313" key="32">
    <source>
        <dbReference type="Ensembl" id="ENSSCAP00000008803.1"/>
    </source>
</evidence>
<dbReference type="GO" id="GO:0030014">
    <property type="term" value="C:CCR4-NOT complex"/>
    <property type="evidence" value="ECO:0007669"/>
    <property type="project" value="InterPro"/>
</dbReference>
<dbReference type="GO" id="GO:0005634">
    <property type="term" value="C:nucleus"/>
    <property type="evidence" value="ECO:0007669"/>
    <property type="project" value="UniProtKB-SubCell"/>
</dbReference>
<feature type="compositionally biased region" description="Polar residues" evidence="28">
    <location>
        <begin position="267"/>
        <end position="292"/>
    </location>
</feature>
<dbReference type="EC" id="2.3.2.27" evidence="5"/>
<evidence type="ECO:0000256" key="16">
    <source>
        <dbReference type="ARBA" id="ARBA00023054"/>
    </source>
</evidence>
<dbReference type="GO" id="GO:0061630">
    <property type="term" value="F:ubiquitin protein ligase activity"/>
    <property type="evidence" value="ECO:0007669"/>
    <property type="project" value="UniProtKB-EC"/>
</dbReference>
<feature type="region of interest" description="Disordered" evidence="28">
    <location>
        <begin position="623"/>
        <end position="691"/>
    </location>
</feature>
<reference evidence="32" key="1">
    <citation type="submission" date="2025-08" db="UniProtKB">
        <authorList>
            <consortium name="Ensembl"/>
        </authorList>
    </citation>
    <scope>IDENTIFICATION</scope>
</reference>
<dbReference type="FunFam" id="3.30.70.330:FF:000044">
    <property type="entry name" value="Putative ccr4-not transcription complex subunit 4"/>
    <property type="match status" value="1"/>
</dbReference>
<evidence type="ECO:0000256" key="12">
    <source>
        <dbReference type="ARBA" id="ARBA00022786"/>
    </source>
</evidence>
<feature type="compositionally biased region" description="Polar residues" evidence="28">
    <location>
        <begin position="330"/>
        <end position="348"/>
    </location>
</feature>
<keyword evidence="17" id="KW-0539">Nucleus</keyword>
<dbReference type="PROSITE" id="PS50103">
    <property type="entry name" value="ZF_C3H1"/>
    <property type="match status" value="1"/>
</dbReference>
<evidence type="ECO:0000259" key="31">
    <source>
        <dbReference type="PROSITE" id="PS50103"/>
    </source>
</evidence>
<proteinExistence type="predicted"/>
<feature type="coiled-coil region" evidence="27">
    <location>
        <begin position="68"/>
        <end position="98"/>
    </location>
</feature>
<feature type="compositionally biased region" description="Polar residues" evidence="28">
    <location>
        <begin position="628"/>
        <end position="639"/>
    </location>
</feature>
<evidence type="ECO:0000256" key="11">
    <source>
        <dbReference type="ARBA" id="ARBA00022771"/>
    </source>
</evidence>
<dbReference type="InterPro" id="IPR000571">
    <property type="entry name" value="Znf_CCCH"/>
</dbReference>
<protein>
    <recommendedName>
        <fullName evidence="20">CCR4-NOT transcription complex subunit 4</fullName>
        <ecNumber evidence="5">2.3.2.27</ecNumber>
    </recommendedName>
    <alternativeName>
        <fullName evidence="23">CCR4-associated factor 4</fullName>
    </alternativeName>
    <alternativeName>
        <fullName evidence="24">E3 ubiquitin-protein ligase CNOT4</fullName>
    </alternativeName>
    <alternativeName>
        <fullName evidence="21">Potential transcriptional repressor NOT4Hp</fullName>
    </alternativeName>
    <alternativeName>
        <fullName evidence="22">RING-type E3 ubiquitin transferase CNOT4</fullName>
    </alternativeName>
</protein>
<evidence type="ECO:0000256" key="13">
    <source>
        <dbReference type="ARBA" id="ARBA00022833"/>
    </source>
</evidence>
<evidence type="ECO:0000256" key="4">
    <source>
        <dbReference type="ARBA" id="ARBA00004906"/>
    </source>
</evidence>
<dbReference type="InterPro" id="IPR013083">
    <property type="entry name" value="Znf_RING/FYVE/PHD"/>
</dbReference>
<evidence type="ECO:0000313" key="33">
    <source>
        <dbReference type="Proteomes" id="UP000694409"/>
    </source>
</evidence>
<keyword evidence="7" id="KW-0963">Cytoplasm</keyword>
<keyword evidence="10 26" id="KW-0479">Metal-binding</keyword>
<dbReference type="Proteomes" id="UP000694409">
    <property type="component" value="Unassembled WGS sequence"/>
</dbReference>
<comment type="subcellular location">
    <subcellularLocation>
        <location evidence="3">Cytoplasm</location>
    </subcellularLocation>
    <subcellularLocation>
        <location evidence="2">Nucleus</location>
    </subcellularLocation>
</comment>
<keyword evidence="15 25" id="KW-0694">RNA-binding</keyword>
<keyword evidence="11 26" id="KW-0863">Zinc-finger</keyword>
<evidence type="ECO:0000256" key="6">
    <source>
        <dbReference type="ARBA" id="ARBA00022481"/>
    </source>
</evidence>
<reference evidence="32" key="2">
    <citation type="submission" date="2025-09" db="UniProtKB">
        <authorList>
            <consortium name="Ensembl"/>
        </authorList>
    </citation>
    <scope>IDENTIFICATION</scope>
</reference>
<dbReference type="SMART" id="SM00361">
    <property type="entry name" value="RRM_1"/>
    <property type="match status" value="1"/>
</dbReference>
<comment type="function">
    <text evidence="18">Has E3 ubiquitin ligase activity, promoting ubiquitination and degradation of target proteins. Involved in activation of the JAK/STAT pathway. Catalyzes ubiquitination of methylated RBM15. Plays a role in quality control of translation of mitochondrial outer membrane-localized mRNA. As part of the PINK1-regulated signaling, upon mitochondria damage, ubiquitinates ABCE1 and thereby recruits autophagy receptors to the mitochondrial outer membrane to initiate mitophagy.</text>
</comment>
<dbReference type="AlphaFoldDB" id="A0A8C9MUI7"/>
<keyword evidence="9" id="KW-0808">Transferase</keyword>
<feature type="compositionally biased region" description="Pro residues" evidence="28">
    <location>
        <begin position="394"/>
        <end position="405"/>
    </location>
</feature>
<organism evidence="32 33">
    <name type="scientific">Serinus canaria</name>
    <name type="common">Island canary</name>
    <name type="synonym">Fringilla canaria</name>
    <dbReference type="NCBI Taxonomy" id="9135"/>
    <lineage>
        <taxon>Eukaryota</taxon>
        <taxon>Metazoa</taxon>
        <taxon>Chordata</taxon>
        <taxon>Craniata</taxon>
        <taxon>Vertebrata</taxon>
        <taxon>Euteleostomi</taxon>
        <taxon>Archelosauria</taxon>
        <taxon>Archosauria</taxon>
        <taxon>Dinosauria</taxon>
        <taxon>Saurischia</taxon>
        <taxon>Theropoda</taxon>
        <taxon>Coelurosauria</taxon>
        <taxon>Aves</taxon>
        <taxon>Neognathae</taxon>
        <taxon>Neoaves</taxon>
        <taxon>Telluraves</taxon>
        <taxon>Australaves</taxon>
        <taxon>Passeriformes</taxon>
        <taxon>Passeroidea</taxon>
        <taxon>Fringillidae</taxon>
        <taxon>Carduelinae</taxon>
        <taxon>Serinus</taxon>
    </lineage>
</organism>